<dbReference type="InterPro" id="IPR007686">
    <property type="entry name" value="YutG/PgpA"/>
</dbReference>
<sequence length="149" mass="16732">MDKIVIFFSSAFGLGYIKYASGTFGSLAGILFWVLFVPDIYIFQIFVLAGIFIISVLFSSLAEVVYNKKDDRRIVIDEVAGVWVSVAFLPKTFMFLFLGFLLFRMFDIGKPLFIGEVQKIKGGLGITIDDVIAGIFTNVILQILKFVIY</sequence>
<proteinExistence type="predicted"/>
<feature type="domain" description="YutG/PgpA" evidence="2">
    <location>
        <begin position="8"/>
        <end position="144"/>
    </location>
</feature>
<evidence type="ECO:0000259" key="2">
    <source>
        <dbReference type="Pfam" id="PF04608"/>
    </source>
</evidence>
<dbReference type="EMBL" id="LNVX01000671">
    <property type="protein sequence ID" value="OEG69540.1"/>
    <property type="molecule type" value="Genomic_DNA"/>
</dbReference>
<gene>
    <name evidence="3" type="ORF">ATZ36_08990</name>
</gene>
<comment type="caution">
    <text evidence="3">The sequence shown here is derived from an EMBL/GenBank/DDBJ whole genome shotgun (WGS) entry which is preliminary data.</text>
</comment>
<dbReference type="PANTHER" id="PTHR36305:SF1">
    <property type="entry name" value="PHOSPHATIDYLGLYCEROPHOSPHATASE A"/>
    <property type="match status" value="1"/>
</dbReference>
<dbReference type="InterPro" id="IPR026037">
    <property type="entry name" value="PgpA"/>
</dbReference>
<reference evidence="3 4" key="1">
    <citation type="submission" date="2015-11" db="EMBL/GenBank/DDBJ databases">
        <title>Evidence for parallel genomic evolution in an endosymbiosis of termite gut flagellates.</title>
        <authorList>
            <person name="Zheng H."/>
        </authorList>
    </citation>
    <scope>NUCLEOTIDE SEQUENCE [LARGE SCALE GENOMIC DNA]</scope>
    <source>
        <strain evidence="3 4">CET450</strain>
    </source>
</reference>
<evidence type="ECO:0000256" key="1">
    <source>
        <dbReference type="SAM" id="Phobius"/>
    </source>
</evidence>
<keyword evidence="4" id="KW-1185">Reference proteome</keyword>
<feature type="transmembrane region" description="Helical" evidence="1">
    <location>
        <begin position="16"/>
        <end position="36"/>
    </location>
</feature>
<dbReference type="PANTHER" id="PTHR36305">
    <property type="entry name" value="PHOSPHATIDYLGLYCEROPHOSPHATASE A"/>
    <property type="match status" value="1"/>
</dbReference>
<dbReference type="Pfam" id="PF04608">
    <property type="entry name" value="PgpA"/>
    <property type="match status" value="1"/>
</dbReference>
<dbReference type="CDD" id="cd06971">
    <property type="entry name" value="PgpA"/>
    <property type="match status" value="1"/>
</dbReference>
<accession>A0A1E5IGF2</accession>
<dbReference type="AlphaFoldDB" id="A0A1E5IGF2"/>
<dbReference type="GO" id="GO:0006629">
    <property type="term" value="P:lipid metabolic process"/>
    <property type="evidence" value="ECO:0007669"/>
    <property type="project" value="InterPro"/>
</dbReference>
<feature type="transmembrane region" description="Helical" evidence="1">
    <location>
        <begin position="82"/>
        <end position="103"/>
    </location>
</feature>
<name>A0A1E5IGF2_ENDTX</name>
<protein>
    <recommendedName>
        <fullName evidence="2">YutG/PgpA domain-containing protein</fullName>
    </recommendedName>
</protein>
<dbReference type="SUPFAM" id="SSF101307">
    <property type="entry name" value="YutG-like"/>
    <property type="match status" value="1"/>
</dbReference>
<evidence type="ECO:0000313" key="3">
    <source>
        <dbReference type="EMBL" id="OEG69540.1"/>
    </source>
</evidence>
<dbReference type="PIRSF" id="PIRSF006162">
    <property type="entry name" value="PgpA"/>
    <property type="match status" value="1"/>
</dbReference>
<dbReference type="GO" id="GO:0008962">
    <property type="term" value="F:phosphatidylglycerophosphatase activity"/>
    <property type="evidence" value="ECO:0007669"/>
    <property type="project" value="InterPro"/>
</dbReference>
<evidence type="ECO:0000313" key="4">
    <source>
        <dbReference type="Proteomes" id="UP000095237"/>
    </source>
</evidence>
<keyword evidence="1" id="KW-0812">Transmembrane</keyword>
<feature type="transmembrane region" description="Helical" evidence="1">
    <location>
        <begin position="124"/>
        <end position="148"/>
    </location>
</feature>
<dbReference type="Proteomes" id="UP000095237">
    <property type="component" value="Unassembled WGS sequence"/>
</dbReference>
<organism evidence="3 4">
    <name type="scientific">Endomicrobium trichonymphae</name>
    <dbReference type="NCBI Taxonomy" id="1408204"/>
    <lineage>
        <taxon>Bacteria</taxon>
        <taxon>Pseudomonadati</taxon>
        <taxon>Elusimicrobiota</taxon>
        <taxon>Endomicrobiia</taxon>
        <taxon>Endomicrobiales</taxon>
        <taxon>Endomicrobiaceae</taxon>
        <taxon>Candidatus Endomicrobiellum</taxon>
    </lineage>
</organism>
<keyword evidence="1" id="KW-0472">Membrane</keyword>
<keyword evidence="1" id="KW-1133">Transmembrane helix</keyword>
<dbReference type="InterPro" id="IPR036681">
    <property type="entry name" value="PgpA-like_sf"/>
</dbReference>
<feature type="transmembrane region" description="Helical" evidence="1">
    <location>
        <begin position="41"/>
        <end position="62"/>
    </location>
</feature>